<reference evidence="1" key="1">
    <citation type="journal article" date="2014" name="Genome Announc.">
        <title>Draft Genome Sequences of Three Alkaliphilic Bacillus Strains, Bacillus wakoensis JCM 9140T, Bacillus akibai JCM 9157T, and Bacillus hemicellulosilyticus JCM 9152T.</title>
        <authorList>
            <person name="Yuki M."/>
            <person name="Oshima K."/>
            <person name="Suda W."/>
            <person name="Oshida Y."/>
            <person name="Kitamura K."/>
            <person name="Iida T."/>
            <person name="Hattori M."/>
            <person name="Ohkuma M."/>
        </authorList>
    </citation>
    <scope>NUCLEOTIDE SEQUENCE [LARGE SCALE GENOMIC DNA]</scope>
    <source>
        <strain evidence="1">JCM 9140</strain>
    </source>
</reference>
<dbReference type="STRING" id="1236970.JCM9140_3767"/>
<name>W4Q8A7_9BACI</name>
<protein>
    <submittedName>
        <fullName evidence="1">Uncharacterized protein</fullName>
    </submittedName>
</protein>
<proteinExistence type="predicted"/>
<dbReference type="OrthoDB" id="9880261at2"/>
<evidence type="ECO:0000313" key="1">
    <source>
        <dbReference type="EMBL" id="GAE27614.1"/>
    </source>
</evidence>
<keyword evidence="2" id="KW-1185">Reference proteome</keyword>
<dbReference type="EMBL" id="BAUT01000057">
    <property type="protein sequence ID" value="GAE27614.1"/>
    <property type="molecule type" value="Genomic_DNA"/>
</dbReference>
<gene>
    <name evidence="1" type="ORF">JCM9140_3767</name>
</gene>
<organism evidence="1 2">
    <name type="scientific">Halalkalibacter wakoensis JCM 9140</name>
    <dbReference type="NCBI Taxonomy" id="1236970"/>
    <lineage>
        <taxon>Bacteria</taxon>
        <taxon>Bacillati</taxon>
        <taxon>Bacillota</taxon>
        <taxon>Bacilli</taxon>
        <taxon>Bacillales</taxon>
        <taxon>Bacillaceae</taxon>
        <taxon>Halalkalibacter</taxon>
    </lineage>
</organism>
<dbReference type="AlphaFoldDB" id="W4Q8A7"/>
<accession>W4Q8A7</accession>
<sequence length="92" mass="10023">MKKEFVNYKSDDTIIIKRSPVLSAKTKATRMTGGIEVSPASSVLTGTVRSNLKAGKSLRNSISENINSLDKVLVESNKILPYRKKAKVVGTN</sequence>
<comment type="caution">
    <text evidence="1">The sequence shown here is derived from an EMBL/GenBank/DDBJ whole genome shotgun (WGS) entry which is preliminary data.</text>
</comment>
<evidence type="ECO:0000313" key="2">
    <source>
        <dbReference type="Proteomes" id="UP000018890"/>
    </source>
</evidence>
<dbReference type="RefSeq" id="WP_034749119.1">
    <property type="nucleotide sequence ID" value="NZ_BAUT01000057.1"/>
</dbReference>
<dbReference type="Proteomes" id="UP000018890">
    <property type="component" value="Unassembled WGS sequence"/>
</dbReference>